<comment type="similarity">
    <text evidence="4">Belongs to the peptidase C1 family.</text>
</comment>
<dbReference type="Gene3D" id="3.90.70.10">
    <property type="entry name" value="Cysteine proteinases"/>
    <property type="match status" value="1"/>
</dbReference>
<keyword evidence="2 4" id="KW-0378">Hydrolase</keyword>
<dbReference type="InterPro" id="IPR038765">
    <property type="entry name" value="Papain-like_cys_pep_sf"/>
</dbReference>
<evidence type="ECO:0000313" key="5">
    <source>
        <dbReference type="Proteomes" id="UP000695022"/>
    </source>
</evidence>
<dbReference type="SUPFAM" id="SSF54001">
    <property type="entry name" value="Cysteine proteinases"/>
    <property type="match status" value="1"/>
</dbReference>
<dbReference type="GeneID" id="106813745"/>
<evidence type="ECO:0000313" key="6">
    <source>
        <dbReference type="RefSeq" id="XP_014673449.1"/>
    </source>
</evidence>
<keyword evidence="1 4" id="KW-0645">Protease</keyword>
<dbReference type="Pfam" id="PF03051">
    <property type="entry name" value="Peptidase_C1_2"/>
    <property type="match status" value="1"/>
</dbReference>
<dbReference type="PANTHER" id="PTHR10363:SF2">
    <property type="entry name" value="BLEOMYCIN HYDROLASE"/>
    <property type="match status" value="1"/>
</dbReference>
<comment type="subcellular location">
    <subcellularLocation>
        <location evidence="4">Cytoplasm</location>
    </subcellularLocation>
</comment>
<dbReference type="PIRSF" id="PIRSF005700">
    <property type="entry name" value="PepC"/>
    <property type="match status" value="1"/>
</dbReference>
<gene>
    <name evidence="6" type="primary">LOC106813745</name>
</gene>
<dbReference type="Proteomes" id="UP000695022">
    <property type="component" value="Unplaced"/>
</dbReference>
<evidence type="ECO:0000256" key="4">
    <source>
        <dbReference type="PIRNR" id="PIRNR005700"/>
    </source>
</evidence>
<evidence type="ECO:0000256" key="3">
    <source>
        <dbReference type="ARBA" id="ARBA00022807"/>
    </source>
</evidence>
<dbReference type="InterPro" id="IPR004134">
    <property type="entry name" value="Peptidase_C1B"/>
</dbReference>
<dbReference type="CDD" id="cd00585">
    <property type="entry name" value="Peptidase_C1B"/>
    <property type="match status" value="1"/>
</dbReference>
<sequence>MSDNIVKLKALGIGEAESAWMRESFYSDPKNRLAQNACVKQDFLEVCLDRTVTEKMTHRFNTKIDPEGKPMTNQKNSGRCWIFALLNIIRTPFMKKFNLEEFEFSQSYLFFCDKIERANYYLDAWVEMAKKGEAVDGRLMHHLLQNPSDDGGQWDMLVNLVNKYGLMPRQCFPETFACQQTFKMKRIVNNLLRKDCYILRKMVQDGKTDEEIHTKKSAMLAKIYTVCGICIGVPPENVVWEYYDKDKQYHAIGPITPLEFYRQHVQDIYNIDDKVCIVNDPRPTNPYNKMYTVDYLNNMAGSNIVLYNNQPIEVLRKLAMESIKSNEAVWFGCDVGKHFCRSSGLLDTNAHDFKLLFGADPLLLSKADRLIYGEMFMTHAMTFTGVNLEGEKTLKWRVENSWGDDIGDKGYLIMSDDWFSDFVLEVVVDKKFVPTEILEVNKEKPVVLPAWDPMGSLAQ</sequence>
<dbReference type="EC" id="3.4.22.40" evidence="4"/>
<dbReference type="RefSeq" id="XP_014673449.1">
    <property type="nucleotide sequence ID" value="XM_014817963.1"/>
</dbReference>
<name>A0ABM1EMM8_PRICU</name>
<organism evidence="5 6">
    <name type="scientific">Priapulus caudatus</name>
    <name type="common">Priapulid worm</name>
    <dbReference type="NCBI Taxonomy" id="37621"/>
    <lineage>
        <taxon>Eukaryota</taxon>
        <taxon>Metazoa</taxon>
        <taxon>Ecdysozoa</taxon>
        <taxon>Scalidophora</taxon>
        <taxon>Priapulida</taxon>
        <taxon>Priapulimorpha</taxon>
        <taxon>Priapulimorphida</taxon>
        <taxon>Priapulidae</taxon>
        <taxon>Priapulus</taxon>
    </lineage>
</organism>
<comment type="catalytic activity">
    <reaction evidence="4">
        <text>Inactivates bleomycin B2 (a cytotoxic glycometallopeptide) by hydrolysis of a carboxyamide bond of beta-aminoalanine, but also shows general aminopeptidase activity. The specificity varies somewhat with source, but amino acid arylamides of Met, Leu and Ala are preferred.</text>
        <dbReference type="EC" id="3.4.22.40"/>
    </reaction>
</comment>
<keyword evidence="4" id="KW-0963">Cytoplasm</keyword>
<keyword evidence="5" id="KW-1185">Reference proteome</keyword>
<keyword evidence="3 4" id="KW-0788">Thiol protease</keyword>
<protein>
    <recommendedName>
        <fullName evidence="4">Bleomycin hydrolase</fullName>
        <ecNumber evidence="4">3.4.22.40</ecNumber>
    </recommendedName>
</protein>
<dbReference type="PANTHER" id="PTHR10363">
    <property type="entry name" value="BLEOMYCIN HYDROLASE"/>
    <property type="match status" value="1"/>
</dbReference>
<proteinExistence type="inferred from homology"/>
<accession>A0ABM1EMM8</accession>
<evidence type="ECO:0000256" key="1">
    <source>
        <dbReference type="ARBA" id="ARBA00022670"/>
    </source>
</evidence>
<evidence type="ECO:0000256" key="2">
    <source>
        <dbReference type="ARBA" id="ARBA00022801"/>
    </source>
</evidence>
<reference evidence="6" key="1">
    <citation type="submission" date="2025-08" db="UniProtKB">
        <authorList>
            <consortium name="RefSeq"/>
        </authorList>
    </citation>
    <scope>IDENTIFICATION</scope>
</reference>